<dbReference type="InterPro" id="IPR014745">
    <property type="entry name" value="MHC_II_a/b_N"/>
</dbReference>
<dbReference type="RefSeq" id="XP_029099712.1">
    <property type="nucleotide sequence ID" value="XM_029243879.1"/>
</dbReference>
<dbReference type="GO" id="GO:0002250">
    <property type="term" value="P:adaptive immune response"/>
    <property type="evidence" value="ECO:0007669"/>
    <property type="project" value="UniProtKB-KW"/>
</dbReference>
<evidence type="ECO:0000313" key="14">
    <source>
        <dbReference type="Proteomes" id="UP000694561"/>
    </source>
</evidence>
<dbReference type="InterPro" id="IPR036179">
    <property type="entry name" value="Ig-like_dom_sf"/>
</dbReference>
<dbReference type="InterPro" id="IPR013783">
    <property type="entry name" value="Ig-like_fold"/>
</dbReference>
<dbReference type="PROSITE" id="PS00290">
    <property type="entry name" value="IG_MHC"/>
    <property type="match status" value="1"/>
</dbReference>
<dbReference type="SMART" id="SM00407">
    <property type="entry name" value="IGc1"/>
    <property type="match status" value="1"/>
</dbReference>
<feature type="transmembrane region" description="Helical" evidence="10">
    <location>
        <begin position="228"/>
        <end position="250"/>
    </location>
</feature>
<evidence type="ECO:0000256" key="11">
    <source>
        <dbReference type="SAM" id="SignalP"/>
    </source>
</evidence>
<keyword evidence="14" id="KW-1185">Reference proteome</keyword>
<dbReference type="FunFam" id="2.60.40.10:FF:000116">
    <property type="entry name" value="HLA class II histocompatibility antigen, DRB1-1 beta chain"/>
    <property type="match status" value="1"/>
</dbReference>
<comment type="subcellular location">
    <subcellularLocation>
        <location evidence="1">Membrane</location>
        <topology evidence="1">Single-pass type I membrane protein</topology>
    </subcellularLocation>
</comment>
<feature type="signal peptide" evidence="11">
    <location>
        <begin position="1"/>
        <end position="29"/>
    </location>
</feature>
<evidence type="ECO:0000256" key="10">
    <source>
        <dbReference type="SAM" id="Phobius"/>
    </source>
</evidence>
<evidence type="ECO:0000256" key="5">
    <source>
        <dbReference type="ARBA" id="ARBA00023130"/>
    </source>
</evidence>
<dbReference type="Pfam" id="PF00969">
    <property type="entry name" value="MHC_II_beta"/>
    <property type="match status" value="1"/>
</dbReference>
<evidence type="ECO:0000256" key="1">
    <source>
        <dbReference type="ARBA" id="ARBA00004479"/>
    </source>
</evidence>
<dbReference type="SUPFAM" id="SSF54452">
    <property type="entry name" value="MHC antigen-recognition domain"/>
    <property type="match status" value="1"/>
</dbReference>
<evidence type="ECO:0000313" key="13">
    <source>
        <dbReference type="Ensembl" id="ENSMMNP00015020652.1"/>
    </source>
</evidence>
<proteinExistence type="predicted"/>
<dbReference type="Pfam" id="PF07654">
    <property type="entry name" value="C1-set"/>
    <property type="match status" value="1"/>
</dbReference>
<keyword evidence="11" id="KW-0732">Signal</keyword>
<dbReference type="FunFam" id="3.10.320.10:FF:000001">
    <property type="entry name" value="HLA class II histocompatibility antigen, DRB1-1 beta chain"/>
    <property type="match status" value="1"/>
</dbReference>
<organism evidence="13 14">
    <name type="scientific">Monodon monoceros</name>
    <name type="common">Narwhal</name>
    <name type="synonym">Ceratodon monodon</name>
    <dbReference type="NCBI Taxonomy" id="40151"/>
    <lineage>
        <taxon>Eukaryota</taxon>
        <taxon>Metazoa</taxon>
        <taxon>Chordata</taxon>
        <taxon>Craniata</taxon>
        <taxon>Vertebrata</taxon>
        <taxon>Euteleostomi</taxon>
        <taxon>Mammalia</taxon>
        <taxon>Eutheria</taxon>
        <taxon>Laurasiatheria</taxon>
        <taxon>Artiodactyla</taxon>
        <taxon>Whippomorpha</taxon>
        <taxon>Cetacea</taxon>
        <taxon>Odontoceti</taxon>
        <taxon>Monodontidae</taxon>
        <taxon>Monodon</taxon>
    </lineage>
</organism>
<sequence>MVSLYFSGRSWMAALTVILMVLSPPLAWARETQSLFMYQFKGECRFSNGTERVRLVTRHIYNEEEFMRYDSDVGECRAVTELGRRTAESLNSQKDFLERRRAEVDTVCRHNYGVVESFTVQRRVAPTVTVYPAKTQPLQHHNLLICSVNGFYPGHIEVRWFRNGQEEEVGVVSTGLIRNGDWTFQTMVMLETVPQSGEVYTCHVEHPSRTSPVTVEWRAQSESAQSKMLSGIGAFVLGLLFLGVGLFIYFRNQKGHSGLQPTGLLN</sequence>
<dbReference type="Gene3D" id="3.10.320.10">
    <property type="entry name" value="Class II Histocompatibility Antigen, M Beta Chain, Chain B, domain 1"/>
    <property type="match status" value="1"/>
</dbReference>
<keyword evidence="2 10" id="KW-0812">Transmembrane</keyword>
<keyword evidence="3" id="KW-0391">Immunity</keyword>
<name>A0A8C6BRK8_MONMO</name>
<dbReference type="GO" id="GO:0042613">
    <property type="term" value="C:MHC class II protein complex"/>
    <property type="evidence" value="ECO:0007669"/>
    <property type="project" value="UniProtKB-KW"/>
</dbReference>
<dbReference type="InterPro" id="IPR011162">
    <property type="entry name" value="MHC_I/II-like_Ag-recog"/>
</dbReference>
<dbReference type="OrthoDB" id="9940220at2759"/>
<reference evidence="13" key="2">
    <citation type="submission" date="2025-09" db="UniProtKB">
        <authorList>
            <consortium name="Ensembl"/>
        </authorList>
    </citation>
    <scope>IDENTIFICATION</scope>
</reference>
<keyword evidence="8" id="KW-0325">Glycoprotein</keyword>
<dbReference type="Proteomes" id="UP000694561">
    <property type="component" value="Unplaced"/>
</dbReference>
<evidence type="ECO:0000256" key="9">
    <source>
        <dbReference type="ARBA" id="ARBA00023182"/>
    </source>
</evidence>
<evidence type="ECO:0000256" key="6">
    <source>
        <dbReference type="ARBA" id="ARBA00023136"/>
    </source>
</evidence>
<reference evidence="13" key="1">
    <citation type="submission" date="2025-08" db="UniProtKB">
        <authorList>
            <consortium name="Ensembl"/>
        </authorList>
    </citation>
    <scope>IDENTIFICATION</scope>
</reference>
<keyword evidence="4 10" id="KW-1133">Transmembrane helix</keyword>
<evidence type="ECO:0000259" key="12">
    <source>
        <dbReference type="PROSITE" id="PS50835"/>
    </source>
</evidence>
<dbReference type="InterPro" id="IPR003597">
    <property type="entry name" value="Ig_C1-set"/>
</dbReference>
<dbReference type="InterPro" id="IPR000353">
    <property type="entry name" value="MHC_II_b_N"/>
</dbReference>
<dbReference type="InterPro" id="IPR007110">
    <property type="entry name" value="Ig-like_dom"/>
</dbReference>
<accession>A0A8C6BRK8</accession>
<dbReference type="PANTHER" id="PTHR19944">
    <property type="entry name" value="MHC CLASS II-RELATED"/>
    <property type="match status" value="1"/>
</dbReference>
<dbReference type="CDD" id="cd21000">
    <property type="entry name" value="IgC1_MHC_II_beta_HLA-DR"/>
    <property type="match status" value="1"/>
</dbReference>
<dbReference type="SMART" id="SM00921">
    <property type="entry name" value="MHC_II_beta"/>
    <property type="match status" value="1"/>
</dbReference>
<evidence type="ECO:0000256" key="7">
    <source>
        <dbReference type="ARBA" id="ARBA00023157"/>
    </source>
</evidence>
<dbReference type="PROSITE" id="PS50835">
    <property type="entry name" value="IG_LIKE"/>
    <property type="match status" value="1"/>
</dbReference>
<dbReference type="Gene3D" id="2.60.40.10">
    <property type="entry name" value="Immunoglobulins"/>
    <property type="match status" value="1"/>
</dbReference>
<dbReference type="InterPro" id="IPR050160">
    <property type="entry name" value="MHC/Immunoglobulin"/>
</dbReference>
<evidence type="ECO:0000256" key="2">
    <source>
        <dbReference type="ARBA" id="ARBA00022692"/>
    </source>
</evidence>
<keyword evidence="9" id="KW-0491">MHC II</keyword>
<dbReference type="Ensembl" id="ENSMMNT00015022706.1">
    <property type="protein sequence ID" value="ENSMMNP00015020652.1"/>
    <property type="gene ID" value="ENSMMNG00015015182.1"/>
</dbReference>
<feature type="domain" description="Ig-like" evidence="12">
    <location>
        <begin position="126"/>
        <end position="214"/>
    </location>
</feature>
<dbReference type="GeneTree" id="ENSGT00940000154993"/>
<gene>
    <name evidence="13" type="primary">LOC114907846</name>
</gene>
<dbReference type="GeneID" id="114907846"/>
<dbReference type="AlphaFoldDB" id="A0A8C6BRK8"/>
<dbReference type="PANTHER" id="PTHR19944:SF99">
    <property type="entry name" value="HLA CLASS II HISTOCOMPATIBILITY ANTIGEN, DRB1 BETA CHAIN"/>
    <property type="match status" value="1"/>
</dbReference>
<protein>
    <submittedName>
        <fullName evidence="13">DLA class II histocompatibility antigen, DR-1 beta chain-like</fullName>
    </submittedName>
</protein>
<keyword evidence="5" id="KW-1064">Adaptive immunity</keyword>
<evidence type="ECO:0000256" key="8">
    <source>
        <dbReference type="ARBA" id="ARBA00023180"/>
    </source>
</evidence>
<evidence type="ECO:0000256" key="3">
    <source>
        <dbReference type="ARBA" id="ARBA00022859"/>
    </source>
</evidence>
<dbReference type="SUPFAM" id="SSF48726">
    <property type="entry name" value="Immunoglobulin"/>
    <property type="match status" value="1"/>
</dbReference>
<dbReference type="InterPro" id="IPR003006">
    <property type="entry name" value="Ig/MHC_CS"/>
</dbReference>
<feature type="chain" id="PRO_5034682859" evidence="11">
    <location>
        <begin position="30"/>
        <end position="266"/>
    </location>
</feature>
<keyword evidence="7" id="KW-1015">Disulfide bond</keyword>
<evidence type="ECO:0000256" key="4">
    <source>
        <dbReference type="ARBA" id="ARBA00022989"/>
    </source>
</evidence>
<dbReference type="GO" id="GO:0002504">
    <property type="term" value="P:antigen processing and presentation of peptide or polysaccharide antigen via MHC class II"/>
    <property type="evidence" value="ECO:0007669"/>
    <property type="project" value="UniProtKB-KW"/>
</dbReference>
<keyword evidence="6 10" id="KW-0472">Membrane</keyword>